<evidence type="ECO:0000259" key="1">
    <source>
        <dbReference type="PROSITE" id="PS50181"/>
    </source>
</evidence>
<reference evidence="2" key="1">
    <citation type="submission" date="2018-05" db="EMBL/GenBank/DDBJ databases">
        <title>Draft genome of Mucuna pruriens seed.</title>
        <authorList>
            <person name="Nnadi N.E."/>
            <person name="Vos R."/>
            <person name="Hasami M.H."/>
            <person name="Devisetty U.K."/>
            <person name="Aguiy J.C."/>
        </authorList>
    </citation>
    <scope>NUCLEOTIDE SEQUENCE [LARGE SCALE GENOMIC DNA]</scope>
    <source>
        <strain evidence="2">JCA_2017</strain>
    </source>
</reference>
<dbReference type="InterPro" id="IPR001810">
    <property type="entry name" value="F-box_dom"/>
</dbReference>
<dbReference type="InterPro" id="IPR055411">
    <property type="entry name" value="LRR_FXL15/At3g58940/PEG3-like"/>
</dbReference>
<comment type="caution">
    <text evidence="2">The sequence shown here is derived from an EMBL/GenBank/DDBJ whole genome shotgun (WGS) entry which is preliminary data.</text>
</comment>
<dbReference type="PANTHER" id="PTHR31639:SF237">
    <property type="entry name" value="F-BOX DOMAIN-CONTAINING PROTEIN"/>
    <property type="match status" value="1"/>
</dbReference>
<dbReference type="AlphaFoldDB" id="A0A371I476"/>
<accession>A0A371I476</accession>
<gene>
    <name evidence="2" type="ORF">CR513_05748</name>
</gene>
<feature type="non-terminal residue" evidence="2">
    <location>
        <position position="367"/>
    </location>
</feature>
<proteinExistence type="predicted"/>
<dbReference type="Pfam" id="PF00646">
    <property type="entry name" value="F-box"/>
    <property type="match status" value="1"/>
</dbReference>
<dbReference type="PROSITE" id="PS50181">
    <property type="entry name" value="FBOX"/>
    <property type="match status" value="1"/>
</dbReference>
<dbReference type="InterPro" id="IPR032675">
    <property type="entry name" value="LRR_dom_sf"/>
</dbReference>
<dbReference type="SUPFAM" id="SSF52047">
    <property type="entry name" value="RNI-like"/>
    <property type="match status" value="1"/>
</dbReference>
<dbReference type="SUPFAM" id="SSF81383">
    <property type="entry name" value="F-box domain"/>
    <property type="match status" value="1"/>
</dbReference>
<organism evidence="2 3">
    <name type="scientific">Mucuna pruriens</name>
    <name type="common">Velvet bean</name>
    <name type="synonym">Dolichos pruriens</name>
    <dbReference type="NCBI Taxonomy" id="157652"/>
    <lineage>
        <taxon>Eukaryota</taxon>
        <taxon>Viridiplantae</taxon>
        <taxon>Streptophyta</taxon>
        <taxon>Embryophyta</taxon>
        <taxon>Tracheophyta</taxon>
        <taxon>Spermatophyta</taxon>
        <taxon>Magnoliopsida</taxon>
        <taxon>eudicotyledons</taxon>
        <taxon>Gunneridae</taxon>
        <taxon>Pentapetalae</taxon>
        <taxon>rosids</taxon>
        <taxon>fabids</taxon>
        <taxon>Fabales</taxon>
        <taxon>Fabaceae</taxon>
        <taxon>Papilionoideae</taxon>
        <taxon>50 kb inversion clade</taxon>
        <taxon>NPAAA clade</taxon>
        <taxon>indigoferoid/millettioid clade</taxon>
        <taxon>Phaseoleae</taxon>
        <taxon>Mucuna</taxon>
    </lineage>
</organism>
<evidence type="ECO:0000313" key="3">
    <source>
        <dbReference type="Proteomes" id="UP000257109"/>
    </source>
</evidence>
<dbReference type="STRING" id="157652.A0A371I476"/>
<dbReference type="EMBL" id="QJKJ01000962">
    <property type="protein sequence ID" value="RDY09832.1"/>
    <property type="molecule type" value="Genomic_DNA"/>
</dbReference>
<dbReference type="PANTHER" id="PTHR31639">
    <property type="entry name" value="F-BOX PROTEIN-LIKE"/>
    <property type="match status" value="1"/>
</dbReference>
<dbReference type="Gene3D" id="3.80.10.10">
    <property type="entry name" value="Ribonuclease Inhibitor"/>
    <property type="match status" value="1"/>
</dbReference>
<dbReference type="Pfam" id="PF24758">
    <property type="entry name" value="LRR_At5g56370"/>
    <property type="match status" value="1"/>
</dbReference>
<keyword evidence="3" id="KW-1185">Reference proteome</keyword>
<dbReference type="Proteomes" id="UP000257109">
    <property type="component" value="Unassembled WGS sequence"/>
</dbReference>
<dbReference type="InterPro" id="IPR036047">
    <property type="entry name" value="F-box-like_dom_sf"/>
</dbReference>
<protein>
    <submittedName>
        <fullName evidence="2">F-box/FBD/LRR-repeat protein</fullName>
    </submittedName>
</protein>
<evidence type="ECO:0000313" key="2">
    <source>
        <dbReference type="EMBL" id="RDY09832.1"/>
    </source>
</evidence>
<dbReference type="OrthoDB" id="1427035at2759"/>
<sequence>MMIQSDAECGEHIDRISSLPCNIIETILEYMPVEDIIKTSILSRKWRYRWTSVQRLEFTNNFFEKSKHFEICSIITEVLFLHNGSIHDFILHIPPNYSIKMQCLGKWLLFLSRKDIKEIQLASLQIDPPQVPSHIFSCQDLTYLHVQGFRLPIAPNFSGFKNLTFLYLFDVIFESDTCEKMVSGCPLLRALTVSNCSGFEHINVSSPVLQYLLIECDQVMKSICLKKAKDLVNLTLWGYRLEDNFEGDWVSDFMKSLQKIEKLHLGGGYIQSKSDAVGPQMVLRGFEFNKCCFSRLQIVNITVGTAYKCALSLIRFVLAKSSSLEILNFKVGFGLNQLSTRSISRISRNLLRMKRASSRAEVKLVRH</sequence>
<name>A0A371I476_MUCPR</name>
<feature type="domain" description="F-box" evidence="1">
    <location>
        <begin position="13"/>
        <end position="66"/>
    </location>
</feature>